<dbReference type="AlphaFoldDB" id="A0AAV7VGI7"/>
<name>A0AAV7VGI7_PLEWA</name>
<dbReference type="EMBL" id="JANPWB010000003">
    <property type="protein sequence ID" value="KAJ1199765.1"/>
    <property type="molecule type" value="Genomic_DNA"/>
</dbReference>
<protein>
    <submittedName>
        <fullName evidence="2">Uncharacterized protein</fullName>
    </submittedName>
</protein>
<gene>
    <name evidence="2" type="ORF">NDU88_003598</name>
</gene>
<organism evidence="2 3">
    <name type="scientific">Pleurodeles waltl</name>
    <name type="common">Iberian ribbed newt</name>
    <dbReference type="NCBI Taxonomy" id="8319"/>
    <lineage>
        <taxon>Eukaryota</taxon>
        <taxon>Metazoa</taxon>
        <taxon>Chordata</taxon>
        <taxon>Craniata</taxon>
        <taxon>Vertebrata</taxon>
        <taxon>Euteleostomi</taxon>
        <taxon>Amphibia</taxon>
        <taxon>Batrachia</taxon>
        <taxon>Caudata</taxon>
        <taxon>Salamandroidea</taxon>
        <taxon>Salamandridae</taxon>
        <taxon>Pleurodelinae</taxon>
        <taxon>Pleurodeles</taxon>
    </lineage>
</organism>
<evidence type="ECO:0000313" key="3">
    <source>
        <dbReference type="Proteomes" id="UP001066276"/>
    </source>
</evidence>
<proteinExistence type="predicted"/>
<accession>A0AAV7VGI7</accession>
<sequence length="139" mass="14125">MILGWGDSVAGRGALGPGEGGPVAGCSCARAAWGWLCGPGHASGPEGPGRRGRLGLSLPEEAAAVLSGRAGGKDRAAQVTGRGQWGERMASVSALSPPARRESLEIADGGPERLGVSPRDLGRPLLSVGPPWGLLEWWV</sequence>
<reference evidence="2" key="1">
    <citation type="journal article" date="2022" name="bioRxiv">
        <title>Sequencing and chromosome-scale assembly of the giantPleurodeles waltlgenome.</title>
        <authorList>
            <person name="Brown T."/>
            <person name="Elewa A."/>
            <person name="Iarovenko S."/>
            <person name="Subramanian E."/>
            <person name="Araus A.J."/>
            <person name="Petzold A."/>
            <person name="Susuki M."/>
            <person name="Suzuki K.-i.T."/>
            <person name="Hayashi T."/>
            <person name="Toyoda A."/>
            <person name="Oliveira C."/>
            <person name="Osipova E."/>
            <person name="Leigh N.D."/>
            <person name="Simon A."/>
            <person name="Yun M.H."/>
        </authorList>
    </citation>
    <scope>NUCLEOTIDE SEQUENCE</scope>
    <source>
        <strain evidence="2">20211129_DDA</strain>
        <tissue evidence="2">Liver</tissue>
    </source>
</reference>
<evidence type="ECO:0000256" key="1">
    <source>
        <dbReference type="SAM" id="MobiDB-lite"/>
    </source>
</evidence>
<dbReference type="Proteomes" id="UP001066276">
    <property type="component" value="Chromosome 2_1"/>
</dbReference>
<comment type="caution">
    <text evidence="2">The sequence shown here is derived from an EMBL/GenBank/DDBJ whole genome shotgun (WGS) entry which is preliminary data.</text>
</comment>
<evidence type="ECO:0000313" key="2">
    <source>
        <dbReference type="EMBL" id="KAJ1199765.1"/>
    </source>
</evidence>
<feature type="region of interest" description="Disordered" evidence="1">
    <location>
        <begin position="67"/>
        <end position="100"/>
    </location>
</feature>
<keyword evidence="3" id="KW-1185">Reference proteome</keyword>